<comment type="caution">
    <text evidence="4">The sequence shown here is derived from an EMBL/GenBank/DDBJ whole genome shotgun (WGS) entry which is preliminary data.</text>
</comment>
<gene>
    <name evidence="4" type="ORF">GCM10022232_55740</name>
</gene>
<evidence type="ECO:0000259" key="3">
    <source>
        <dbReference type="Pfam" id="PF20568"/>
    </source>
</evidence>
<keyword evidence="2" id="KW-0732">Signal</keyword>
<feature type="compositionally biased region" description="Low complexity" evidence="1">
    <location>
        <begin position="348"/>
        <end position="362"/>
    </location>
</feature>
<feature type="compositionally biased region" description="Low complexity" evidence="1">
    <location>
        <begin position="287"/>
        <end position="296"/>
    </location>
</feature>
<feature type="chain" id="PRO_5046886658" description="DUF6777 domain-containing protein" evidence="2">
    <location>
        <begin position="22"/>
        <end position="447"/>
    </location>
</feature>
<dbReference type="EMBL" id="BAAAZX010000017">
    <property type="protein sequence ID" value="GAA4008258.1"/>
    <property type="molecule type" value="Genomic_DNA"/>
</dbReference>
<protein>
    <recommendedName>
        <fullName evidence="3">DUF6777 domain-containing protein</fullName>
    </recommendedName>
</protein>
<dbReference type="PROSITE" id="PS51257">
    <property type="entry name" value="PROKAR_LIPOPROTEIN"/>
    <property type="match status" value="1"/>
</dbReference>
<evidence type="ECO:0000313" key="4">
    <source>
        <dbReference type="EMBL" id="GAA4008258.1"/>
    </source>
</evidence>
<accession>A0ABP7S8M3</accession>
<feature type="region of interest" description="Disordered" evidence="1">
    <location>
        <begin position="43"/>
        <end position="86"/>
    </location>
</feature>
<sequence length="447" mass="45506">MRIPTGTLVTACALSVALLVAGCGGDGDQDTKASGELFLQPVAAQGPDPFTDSTATSAATPSPVTRTPQPDDGSGPTAVRSVSGETPGLYGGAARVGGCDVDRQIDHLTRDPAKARAFARVEGISQASIPAYLRGLAPVALRADTRVTNHGFSGGRATSYQSVLQAGTAVLVDDRGVPRVRCACGNPLKPPVATQGSPGTSGHPWAGYRPAQVIMVAPTTQAMTDITIIDVVTNTWIERRIGHDVRHDRVVPAPDPVPPTPIPDNSASISPTDERTESSSPETSDCVTPTATVTPDATDDVPTDGPTDVPTDVLTDVATDEPMDPSHEPTVPSDEPTDPSTETSASEPTDCPTATAVTATPPTSDPESPLVPSDDTSVPGLGTTVPDGPTAEEPTVEAPGTLHDSPDEVGPEAVPDTPDLPDGGGLIPDDPAGTDSVLGSPTDVFGS</sequence>
<dbReference type="InterPro" id="IPR046704">
    <property type="entry name" value="DUF6777"/>
</dbReference>
<dbReference type="Proteomes" id="UP001500456">
    <property type="component" value="Unassembled WGS sequence"/>
</dbReference>
<reference evidence="5" key="1">
    <citation type="journal article" date="2019" name="Int. J. Syst. Evol. Microbiol.">
        <title>The Global Catalogue of Microorganisms (GCM) 10K type strain sequencing project: providing services to taxonomists for standard genome sequencing and annotation.</title>
        <authorList>
            <consortium name="The Broad Institute Genomics Platform"/>
            <consortium name="The Broad Institute Genome Sequencing Center for Infectious Disease"/>
            <person name="Wu L."/>
            <person name="Ma J."/>
        </authorList>
    </citation>
    <scope>NUCLEOTIDE SEQUENCE [LARGE SCALE GENOMIC DNA]</scope>
    <source>
        <strain evidence="5">JCM 16924</strain>
    </source>
</reference>
<evidence type="ECO:0000256" key="2">
    <source>
        <dbReference type="SAM" id="SignalP"/>
    </source>
</evidence>
<feature type="domain" description="DUF6777" evidence="3">
    <location>
        <begin position="80"/>
        <end position="242"/>
    </location>
</feature>
<name>A0ABP7S8M3_9ACTN</name>
<evidence type="ECO:0000313" key="5">
    <source>
        <dbReference type="Proteomes" id="UP001500456"/>
    </source>
</evidence>
<feature type="compositionally biased region" description="Low complexity" evidence="1">
    <location>
        <begin position="51"/>
        <end position="68"/>
    </location>
</feature>
<dbReference type="Pfam" id="PF20568">
    <property type="entry name" value="DUF6777"/>
    <property type="match status" value="1"/>
</dbReference>
<feature type="compositionally biased region" description="Low complexity" evidence="1">
    <location>
        <begin position="415"/>
        <end position="433"/>
    </location>
</feature>
<feature type="signal peptide" evidence="2">
    <location>
        <begin position="1"/>
        <end position="21"/>
    </location>
</feature>
<evidence type="ECO:0000256" key="1">
    <source>
        <dbReference type="SAM" id="MobiDB-lite"/>
    </source>
</evidence>
<feature type="region of interest" description="Disordered" evidence="1">
    <location>
        <begin position="247"/>
        <end position="447"/>
    </location>
</feature>
<proteinExistence type="predicted"/>
<feature type="compositionally biased region" description="Polar residues" evidence="1">
    <location>
        <begin position="338"/>
        <end position="347"/>
    </location>
</feature>
<keyword evidence="5" id="KW-1185">Reference proteome</keyword>
<feature type="compositionally biased region" description="Low complexity" evidence="1">
    <location>
        <begin position="303"/>
        <end position="317"/>
    </location>
</feature>
<feature type="compositionally biased region" description="Pro residues" evidence="1">
    <location>
        <begin position="253"/>
        <end position="262"/>
    </location>
</feature>
<dbReference type="RefSeq" id="WP_345566940.1">
    <property type="nucleotide sequence ID" value="NZ_BAAAZX010000017.1"/>
</dbReference>
<organism evidence="4 5">
    <name type="scientific">Streptomyces plumbiresistens</name>
    <dbReference type="NCBI Taxonomy" id="511811"/>
    <lineage>
        <taxon>Bacteria</taxon>
        <taxon>Bacillati</taxon>
        <taxon>Actinomycetota</taxon>
        <taxon>Actinomycetes</taxon>
        <taxon>Kitasatosporales</taxon>
        <taxon>Streptomycetaceae</taxon>
        <taxon>Streptomyces</taxon>
    </lineage>
</organism>